<feature type="region of interest" description="Disordered" evidence="1">
    <location>
        <begin position="395"/>
        <end position="422"/>
    </location>
</feature>
<dbReference type="Proteomes" id="UP000011087">
    <property type="component" value="Unassembled WGS sequence"/>
</dbReference>
<sequence length="594" mass="65682">MPQHGKSEGRAVQVARAFFQACTKLSDDNEDILPQEDAVDYKLSVFHLFAELFPEFANTGKNGLMRLQFNKLGYEMYEKEQSRRVPAVRAKPGNPGYGFRRARWRDTANVAQDARICEGIMSSIGVSKERIERIKKRVNDFRVEWDAVRRPSRPAGPGRPRAMKRSYDDLEATPMEAVGVSDDFVPTRACLQLGPPQASPSQLPPQLASHGMLEYAGPPWGHMGMMHSPGGLLGKFGYTMEEERWGMRHFMHEPAGGMLPEHHAHGSMHGAMPFQGSVDPFAFPHLACGPSGLEPSMSRGSQYPLAAPMGVYEMFAAGGDKSFMPSSGAHYNLNFEDELRDLMQDNENLRAYNVSLITERERLNFEIAQSESAGARLQSSTVSWGEAAPRCRPAPPACDGGANREVAASSDSGAGKVENDPNNEAQRNAFKLLWHQPAVSDRGIWQFVRTVYEEYSRFHGMPLHADLLMSHSSRPPLPEWTEREPQPSFSHSWRGPMDPYGGDAVGKQIGWREGRRDEMAAAVSSHTDMKQDERLRNVEEMRRRRAAGEANFDMMGGRNTGQGGGGGEGGAGRGQDGAGRGGGGVGYMYRSYLR</sequence>
<proteinExistence type="predicted"/>
<evidence type="ECO:0000313" key="2">
    <source>
        <dbReference type="EMBL" id="EKX41677.1"/>
    </source>
</evidence>
<evidence type="ECO:0000313" key="4">
    <source>
        <dbReference type="Proteomes" id="UP000011087"/>
    </source>
</evidence>
<gene>
    <name evidence="2" type="ORF">GUITHDRAFT_141914</name>
</gene>
<dbReference type="HOGENOM" id="CLU_459644_0_0_1"/>
<feature type="compositionally biased region" description="Gly residues" evidence="1">
    <location>
        <begin position="558"/>
        <end position="585"/>
    </location>
</feature>
<dbReference type="PaxDb" id="55529-EKX41677"/>
<dbReference type="AlphaFoldDB" id="L1J012"/>
<reference evidence="4" key="2">
    <citation type="submission" date="2012-11" db="EMBL/GenBank/DDBJ databases">
        <authorList>
            <person name="Kuo A."/>
            <person name="Curtis B.A."/>
            <person name="Tanifuji G."/>
            <person name="Burki F."/>
            <person name="Gruber A."/>
            <person name="Irimia M."/>
            <person name="Maruyama S."/>
            <person name="Arias M.C."/>
            <person name="Ball S.G."/>
            <person name="Gile G.H."/>
            <person name="Hirakawa Y."/>
            <person name="Hopkins J.F."/>
            <person name="Rensing S.A."/>
            <person name="Schmutz J."/>
            <person name="Symeonidi A."/>
            <person name="Elias M."/>
            <person name="Eveleigh R.J."/>
            <person name="Herman E.K."/>
            <person name="Klute M.J."/>
            <person name="Nakayama T."/>
            <person name="Obornik M."/>
            <person name="Reyes-Prieto A."/>
            <person name="Armbrust E.V."/>
            <person name="Aves S.J."/>
            <person name="Beiko R.G."/>
            <person name="Coutinho P."/>
            <person name="Dacks J.B."/>
            <person name="Durnford D.G."/>
            <person name="Fast N.M."/>
            <person name="Green B.R."/>
            <person name="Grisdale C."/>
            <person name="Hempe F."/>
            <person name="Henrissat B."/>
            <person name="Hoppner M.P."/>
            <person name="Ishida K.-I."/>
            <person name="Kim E."/>
            <person name="Koreny L."/>
            <person name="Kroth P.G."/>
            <person name="Liu Y."/>
            <person name="Malik S.-B."/>
            <person name="Maier U.G."/>
            <person name="McRose D."/>
            <person name="Mock T."/>
            <person name="Neilson J.A."/>
            <person name="Onodera N.T."/>
            <person name="Poole A.M."/>
            <person name="Pritham E.J."/>
            <person name="Richards T.A."/>
            <person name="Rocap G."/>
            <person name="Roy S.W."/>
            <person name="Sarai C."/>
            <person name="Schaack S."/>
            <person name="Shirato S."/>
            <person name="Slamovits C.H."/>
            <person name="Spencer D.F."/>
            <person name="Suzuki S."/>
            <person name="Worden A.Z."/>
            <person name="Zauner S."/>
            <person name="Barry K."/>
            <person name="Bell C."/>
            <person name="Bharti A.K."/>
            <person name="Crow J.A."/>
            <person name="Grimwood J."/>
            <person name="Kramer R."/>
            <person name="Lindquist E."/>
            <person name="Lucas S."/>
            <person name="Salamov A."/>
            <person name="McFadden G.I."/>
            <person name="Lane C.E."/>
            <person name="Keeling P.J."/>
            <person name="Gray M.W."/>
            <person name="Grigoriev I.V."/>
            <person name="Archibald J.M."/>
        </authorList>
    </citation>
    <scope>NUCLEOTIDE SEQUENCE</scope>
    <source>
        <strain evidence="4">CCMP2712</strain>
    </source>
</reference>
<dbReference type="GeneID" id="17298229"/>
<reference evidence="2 4" key="1">
    <citation type="journal article" date="2012" name="Nature">
        <title>Algal genomes reveal evolutionary mosaicism and the fate of nucleomorphs.</title>
        <authorList>
            <consortium name="DOE Joint Genome Institute"/>
            <person name="Curtis B.A."/>
            <person name="Tanifuji G."/>
            <person name="Burki F."/>
            <person name="Gruber A."/>
            <person name="Irimia M."/>
            <person name="Maruyama S."/>
            <person name="Arias M.C."/>
            <person name="Ball S.G."/>
            <person name="Gile G.H."/>
            <person name="Hirakawa Y."/>
            <person name="Hopkins J.F."/>
            <person name="Kuo A."/>
            <person name="Rensing S.A."/>
            <person name="Schmutz J."/>
            <person name="Symeonidi A."/>
            <person name="Elias M."/>
            <person name="Eveleigh R.J."/>
            <person name="Herman E.K."/>
            <person name="Klute M.J."/>
            <person name="Nakayama T."/>
            <person name="Obornik M."/>
            <person name="Reyes-Prieto A."/>
            <person name="Armbrust E.V."/>
            <person name="Aves S.J."/>
            <person name="Beiko R.G."/>
            <person name="Coutinho P."/>
            <person name="Dacks J.B."/>
            <person name="Durnford D.G."/>
            <person name="Fast N.M."/>
            <person name="Green B.R."/>
            <person name="Grisdale C.J."/>
            <person name="Hempel F."/>
            <person name="Henrissat B."/>
            <person name="Hoppner M.P."/>
            <person name="Ishida K."/>
            <person name="Kim E."/>
            <person name="Koreny L."/>
            <person name="Kroth P.G."/>
            <person name="Liu Y."/>
            <person name="Malik S.B."/>
            <person name="Maier U.G."/>
            <person name="McRose D."/>
            <person name="Mock T."/>
            <person name="Neilson J.A."/>
            <person name="Onodera N.T."/>
            <person name="Poole A.M."/>
            <person name="Pritham E.J."/>
            <person name="Richards T.A."/>
            <person name="Rocap G."/>
            <person name="Roy S.W."/>
            <person name="Sarai C."/>
            <person name="Schaack S."/>
            <person name="Shirato S."/>
            <person name="Slamovits C.H."/>
            <person name="Spencer D.F."/>
            <person name="Suzuki S."/>
            <person name="Worden A.Z."/>
            <person name="Zauner S."/>
            <person name="Barry K."/>
            <person name="Bell C."/>
            <person name="Bharti A.K."/>
            <person name="Crow J.A."/>
            <person name="Grimwood J."/>
            <person name="Kramer R."/>
            <person name="Lindquist E."/>
            <person name="Lucas S."/>
            <person name="Salamov A."/>
            <person name="McFadden G.I."/>
            <person name="Lane C.E."/>
            <person name="Keeling P.J."/>
            <person name="Gray M.W."/>
            <person name="Grigoriev I.V."/>
            <person name="Archibald J.M."/>
        </authorList>
    </citation>
    <scope>NUCLEOTIDE SEQUENCE</scope>
    <source>
        <strain evidence="2 4">CCMP2712</strain>
    </source>
</reference>
<feature type="region of interest" description="Disordered" evidence="1">
    <location>
        <begin position="478"/>
        <end position="500"/>
    </location>
</feature>
<protein>
    <submittedName>
        <fullName evidence="2 3">Uncharacterized protein</fullName>
    </submittedName>
</protein>
<name>L1J012_GUITC</name>
<organism evidence="2">
    <name type="scientific">Guillardia theta (strain CCMP2712)</name>
    <name type="common">Cryptophyte</name>
    <dbReference type="NCBI Taxonomy" id="905079"/>
    <lineage>
        <taxon>Eukaryota</taxon>
        <taxon>Cryptophyceae</taxon>
        <taxon>Pyrenomonadales</taxon>
        <taxon>Geminigeraceae</taxon>
        <taxon>Guillardia</taxon>
    </lineage>
</organism>
<dbReference type="EMBL" id="JH993022">
    <property type="protein sequence ID" value="EKX41677.1"/>
    <property type="molecule type" value="Genomic_DNA"/>
</dbReference>
<dbReference type="EnsemblProtists" id="EKX41677">
    <property type="protein sequence ID" value="EKX41677"/>
    <property type="gene ID" value="GUITHDRAFT_141914"/>
</dbReference>
<evidence type="ECO:0000313" key="3">
    <source>
        <dbReference type="EnsemblProtists" id="EKX41677"/>
    </source>
</evidence>
<dbReference type="RefSeq" id="XP_005828657.1">
    <property type="nucleotide sequence ID" value="XM_005828600.1"/>
</dbReference>
<feature type="compositionally biased region" description="Basic and acidic residues" evidence="1">
    <location>
        <begin position="527"/>
        <end position="542"/>
    </location>
</feature>
<evidence type="ECO:0000256" key="1">
    <source>
        <dbReference type="SAM" id="MobiDB-lite"/>
    </source>
</evidence>
<accession>L1J012</accession>
<dbReference type="KEGG" id="gtt:GUITHDRAFT_141914"/>
<feature type="region of interest" description="Disordered" evidence="1">
    <location>
        <begin position="517"/>
        <end position="585"/>
    </location>
</feature>
<reference evidence="3" key="3">
    <citation type="submission" date="2016-03" db="UniProtKB">
        <authorList>
            <consortium name="EnsemblProtists"/>
        </authorList>
    </citation>
    <scope>IDENTIFICATION</scope>
</reference>
<keyword evidence="4" id="KW-1185">Reference proteome</keyword>